<name>A0A8C5AH24_GADMO</name>
<keyword evidence="1" id="KW-0472">Membrane</keyword>
<reference evidence="2" key="1">
    <citation type="submission" date="2025-08" db="UniProtKB">
        <authorList>
            <consortium name="Ensembl"/>
        </authorList>
    </citation>
    <scope>IDENTIFICATION</scope>
</reference>
<keyword evidence="3" id="KW-1185">Reference proteome</keyword>
<dbReference type="Ensembl" id="ENSGMOT00000053324.1">
    <property type="protein sequence ID" value="ENSGMOP00000031541.1"/>
    <property type="gene ID" value="ENSGMOG00000027087.1"/>
</dbReference>
<proteinExistence type="predicted"/>
<feature type="transmembrane region" description="Helical" evidence="1">
    <location>
        <begin position="30"/>
        <end position="48"/>
    </location>
</feature>
<dbReference type="PANTHER" id="PTHR47229:SF1">
    <property type="entry name" value="TRANSMEMBRANE PROTEIN 141"/>
    <property type="match status" value="1"/>
</dbReference>
<dbReference type="Proteomes" id="UP000694546">
    <property type="component" value="Chromosome 4"/>
</dbReference>
<feature type="transmembrane region" description="Helical" evidence="1">
    <location>
        <begin position="60"/>
        <end position="78"/>
    </location>
</feature>
<keyword evidence="1" id="KW-0812">Transmembrane</keyword>
<sequence>MVNIGLRRVDDALAAKHPGLQQYAACQSSAFMKGTGTFLLGTAVFFVLQKALQKRLPYALQWNLLVSFVASSVGSYAVTRWETRKCTELWLLLEKGEIPDPTPSKGRGLWPQSMEEAVSCAGRQQQEYDGQGSDMDRELFYLNIQRKSGLL</sequence>
<dbReference type="GeneTree" id="ENSGT00940000153116"/>
<dbReference type="InterPro" id="IPR026788">
    <property type="entry name" value="Tmem141"/>
</dbReference>
<dbReference type="Pfam" id="PF15110">
    <property type="entry name" value="TMEM141"/>
    <property type="match status" value="1"/>
</dbReference>
<evidence type="ECO:0000313" key="3">
    <source>
        <dbReference type="Proteomes" id="UP000694546"/>
    </source>
</evidence>
<protein>
    <recommendedName>
        <fullName evidence="4">Transmembrane protein 141</fullName>
    </recommendedName>
</protein>
<dbReference type="AlphaFoldDB" id="A0A8C5AH24"/>
<evidence type="ECO:0008006" key="4">
    <source>
        <dbReference type="Google" id="ProtNLM"/>
    </source>
</evidence>
<organism evidence="2 3">
    <name type="scientific">Gadus morhua</name>
    <name type="common">Atlantic cod</name>
    <dbReference type="NCBI Taxonomy" id="8049"/>
    <lineage>
        <taxon>Eukaryota</taxon>
        <taxon>Metazoa</taxon>
        <taxon>Chordata</taxon>
        <taxon>Craniata</taxon>
        <taxon>Vertebrata</taxon>
        <taxon>Euteleostomi</taxon>
        <taxon>Actinopterygii</taxon>
        <taxon>Neopterygii</taxon>
        <taxon>Teleostei</taxon>
        <taxon>Neoteleostei</taxon>
        <taxon>Acanthomorphata</taxon>
        <taxon>Zeiogadaria</taxon>
        <taxon>Gadariae</taxon>
        <taxon>Gadiformes</taxon>
        <taxon>Gadoidei</taxon>
        <taxon>Gadidae</taxon>
        <taxon>Gadus</taxon>
    </lineage>
</organism>
<gene>
    <name evidence="2" type="primary">tmem141</name>
</gene>
<dbReference type="PANTHER" id="PTHR47229">
    <property type="entry name" value="TRANSMEMBRANE PROTEIN 141"/>
    <property type="match status" value="1"/>
</dbReference>
<reference evidence="2" key="2">
    <citation type="submission" date="2025-09" db="UniProtKB">
        <authorList>
            <consortium name="Ensembl"/>
        </authorList>
    </citation>
    <scope>IDENTIFICATION</scope>
</reference>
<keyword evidence="1" id="KW-1133">Transmembrane helix</keyword>
<evidence type="ECO:0000313" key="2">
    <source>
        <dbReference type="Ensembl" id="ENSGMOP00000031541.1"/>
    </source>
</evidence>
<dbReference type="InterPro" id="IPR038259">
    <property type="entry name" value="Tmem141_sf"/>
</dbReference>
<dbReference type="RefSeq" id="XP_030210004.1">
    <property type="nucleotide sequence ID" value="XM_030354144.1"/>
</dbReference>
<evidence type="ECO:0000256" key="1">
    <source>
        <dbReference type="SAM" id="Phobius"/>
    </source>
</evidence>
<dbReference type="Gene3D" id="1.10.3350.20">
    <property type="entry name" value="Tmem141 protein family"/>
    <property type="match status" value="1"/>
</dbReference>
<accession>A0A8C5AH24</accession>
<dbReference type="OrthoDB" id="10056589at2759"/>
<dbReference type="GeneID" id="115542061"/>
<dbReference type="OMA" id="CQSNAFM"/>